<dbReference type="Proteomes" id="UP000288805">
    <property type="component" value="Unassembled WGS sequence"/>
</dbReference>
<evidence type="ECO:0000259" key="5">
    <source>
        <dbReference type="Pfam" id="PF22956"/>
    </source>
</evidence>
<gene>
    <name evidence="6" type="primary">PP2AA2_12</name>
    <name evidence="6" type="ORF">CK203_065732</name>
</gene>
<organism evidence="6 7">
    <name type="scientific">Vitis vinifera</name>
    <name type="common">Grape</name>
    <dbReference type="NCBI Taxonomy" id="29760"/>
    <lineage>
        <taxon>Eukaryota</taxon>
        <taxon>Viridiplantae</taxon>
        <taxon>Streptophyta</taxon>
        <taxon>Embryophyta</taxon>
        <taxon>Tracheophyta</taxon>
        <taxon>Spermatophyta</taxon>
        <taxon>Magnoliopsida</taxon>
        <taxon>eudicotyledons</taxon>
        <taxon>Gunneridae</taxon>
        <taxon>Pentapetalae</taxon>
        <taxon>rosids</taxon>
        <taxon>Vitales</taxon>
        <taxon>Vitaceae</taxon>
        <taxon>Viteae</taxon>
        <taxon>Vitis</taxon>
    </lineage>
</organism>
<dbReference type="Gene3D" id="2.40.10.120">
    <property type="match status" value="1"/>
</dbReference>
<dbReference type="AlphaFoldDB" id="A0A438G3T0"/>
<dbReference type="InterPro" id="IPR021133">
    <property type="entry name" value="HEAT_type_2"/>
</dbReference>
<feature type="repeat" description="HEAT" evidence="3">
    <location>
        <begin position="857"/>
        <end position="895"/>
    </location>
</feature>
<evidence type="ECO:0000256" key="1">
    <source>
        <dbReference type="ARBA" id="ARBA00022737"/>
    </source>
</evidence>
<dbReference type="InterPro" id="IPR016024">
    <property type="entry name" value="ARM-type_fold"/>
</dbReference>
<accession>A0A438G3T0</accession>
<dbReference type="InterPro" id="IPR055231">
    <property type="entry name" value="2AA_helical"/>
</dbReference>
<evidence type="ECO:0000256" key="3">
    <source>
        <dbReference type="PROSITE-ProRule" id="PRU00103"/>
    </source>
</evidence>
<dbReference type="PANTHER" id="PTHR10648">
    <property type="entry name" value="SERINE/THREONINE-PROTEIN PHOSPHATASE PP2A 65 KDA REGULATORY SUBUNIT"/>
    <property type="match status" value="1"/>
</dbReference>
<feature type="repeat" description="HEAT" evidence="3">
    <location>
        <begin position="896"/>
        <end position="916"/>
    </location>
</feature>
<protein>
    <submittedName>
        <fullName evidence="6">Serine/threonine-protein phosphatase 2A 65 kDa regulatory subunit A beta isoform</fullName>
    </submittedName>
</protein>
<evidence type="ECO:0000259" key="4">
    <source>
        <dbReference type="Pfam" id="PF22646"/>
    </source>
</evidence>
<feature type="repeat" description="HEAT" evidence="3">
    <location>
        <begin position="818"/>
        <end position="856"/>
    </location>
</feature>
<feature type="domain" description="Phosphatase PP2A regulatory subunit A/Splicing factor 3B subunit 1-like HEAT repeat" evidence="4">
    <location>
        <begin position="918"/>
        <end position="944"/>
    </location>
</feature>
<dbReference type="InterPro" id="IPR051023">
    <property type="entry name" value="PP2A_Regulatory_Subunit_A"/>
</dbReference>
<dbReference type="EMBL" id="QGNW01000619">
    <property type="protein sequence ID" value="RVW66860.1"/>
    <property type="molecule type" value="Genomic_DNA"/>
</dbReference>
<evidence type="ECO:0000313" key="6">
    <source>
        <dbReference type="EMBL" id="RVW66860.1"/>
    </source>
</evidence>
<proteinExistence type="inferred from homology"/>
<sequence length="1082" mass="120284">MDWVEKIIEAIATFVEFPYNLEDHASSTWFAVVSLAVDVQSIMKCIRFHAIHHDGDDVMTMVGLMSAQFSKPLVASKATHLVCHKFKRYLYARSWLNTLLAVRGTWSAEVRKSGLSYRALRMFWIMQSPSDGCNPNETLNLSVRPDPIAITENMLKQGSIWMDVQVSKFEDKSTAAMSTFGDILWEEEIHWLTTYKSLAMDGSADAAINPGNSRDPLLDSKGRMSGIDTAIFTQTGCLSLSIYKEHHYLIAAGLVNRAADATFAEYMSGPVGDPVNWDKSMGIKMFDKSMGIKMFDGDSFHSEKNKKSILVDDSFMIQPQSIVDDQSNSHFGTDISMVADIAGVTQPQSDMPEFHRKGLKFFPARESDGLYMKLLQFLGFSVRNAHYFRITLFVAAIRSCYSESCLLHENAVCHEDEALFFGDLFSEGDRSVRFTDGCVQASVSVNPTSNYCNMLIQAASEVLGFLKDSVFSLEWHTSVYEDGCKMLSGKHMDILLSILNCQGCYSEDRISDSITEVENIMSAWTKEGAFLGSLVNQLSDVASLPASLCRDDLAIQLLCLNWDDICALFSWILGFSDVVIGVLQHLLAVRITYDIENLRWDFLSNRMQLFLVPSLLQTGIGGYCLKNNNVPGIGPISPDYASSDNEYLTFAEGLISNLLEAGQVAKISRILSSFLNIYLQAYRKAFLSTIDNGQHHGAWFSPLLLLKHTGVDKGIQDGLLEKSGINPCHLESVYGLLSKLDQMVKKRASGFLSKDFLKHVPIYALKDRNRTNIERMAARIAIYSQLCQDDMPMVKRSAASNLGKFAATVEAAHSKADIMSIFEDLTQDDQDSVRLLAVKGCAALGKLLEPQDCVAHILPIIVNFSQDKSWRVRYMVANQLYELCEAVGPEPTRSDLVPAYVQLLRDNEAEVRIAAAGKELSSDSSQHVRSALASVIMGMAPVLGKEMCSSGPEAAPLPAIFIGGNLESPNCLWIDIIAYRHTEHESSERIRNLAKKNLAKPYSWNLGEGLIPRNSFCPLRFHVGCNVKEYCQQSSVSEAGAMVQPGDISIIYVRELPEIEGKFDHQRVVSLGLKAGPKYREL</sequence>
<dbReference type="OrthoDB" id="1696644at2759"/>
<dbReference type="Gene3D" id="1.25.10.10">
    <property type="entry name" value="Leucine-rich Repeat Variant"/>
    <property type="match status" value="1"/>
</dbReference>
<comment type="similarity">
    <text evidence="2">Belongs to the phosphatase 2A regulatory subunit A family.</text>
</comment>
<dbReference type="SUPFAM" id="SSF48371">
    <property type="entry name" value="ARM repeat"/>
    <property type="match status" value="1"/>
</dbReference>
<comment type="caution">
    <text evidence="6">The sequence shown here is derived from an EMBL/GenBank/DDBJ whole genome shotgun (WGS) entry which is preliminary data.</text>
</comment>
<dbReference type="PANTHER" id="PTHR10648:SF4">
    <property type="entry name" value="PROTEIN PHOSPHATASE 2 (FORMERLY 2A), REGULATORY SUBUNIT A, BETA ISOFORM-RELATED"/>
    <property type="match status" value="1"/>
</dbReference>
<name>A0A438G3T0_VITVI</name>
<dbReference type="InterPro" id="IPR011989">
    <property type="entry name" value="ARM-like"/>
</dbReference>
<evidence type="ECO:0000256" key="2">
    <source>
        <dbReference type="ARBA" id="ARBA00038332"/>
    </source>
</evidence>
<dbReference type="PROSITE" id="PS50077">
    <property type="entry name" value="HEAT_REPEAT"/>
    <property type="match status" value="3"/>
</dbReference>
<feature type="domain" description="Phosphatase 2A Regulatory Subunit A helical" evidence="5">
    <location>
        <begin position="775"/>
        <end position="911"/>
    </location>
</feature>
<reference evidence="6 7" key="1">
    <citation type="journal article" date="2018" name="PLoS Genet.">
        <title>Population sequencing reveals clonal diversity and ancestral inbreeding in the grapevine cultivar Chardonnay.</title>
        <authorList>
            <person name="Roach M.J."/>
            <person name="Johnson D.L."/>
            <person name="Bohlmann J."/>
            <person name="van Vuuren H.J."/>
            <person name="Jones S.J."/>
            <person name="Pretorius I.S."/>
            <person name="Schmidt S.A."/>
            <person name="Borneman A.R."/>
        </authorList>
    </citation>
    <scope>NUCLEOTIDE SEQUENCE [LARGE SCALE GENOMIC DNA]</scope>
    <source>
        <strain evidence="7">cv. Chardonnay</strain>
        <tissue evidence="6">Leaf</tissue>
    </source>
</reference>
<dbReference type="Pfam" id="PF22646">
    <property type="entry name" value="PPP2R1A-like_HEAT"/>
    <property type="match status" value="1"/>
</dbReference>
<keyword evidence="1" id="KW-0677">Repeat</keyword>
<evidence type="ECO:0000313" key="7">
    <source>
        <dbReference type="Proteomes" id="UP000288805"/>
    </source>
</evidence>
<dbReference type="Pfam" id="PF22956">
    <property type="entry name" value="VPS15-like_hel"/>
    <property type="match status" value="1"/>
</dbReference>
<dbReference type="InterPro" id="IPR054573">
    <property type="entry name" value="PP2A/SF3B1-like_HEAT"/>
</dbReference>